<organism evidence="2 3">
    <name type="scientific">Edaphochlamys debaryana</name>
    <dbReference type="NCBI Taxonomy" id="47281"/>
    <lineage>
        <taxon>Eukaryota</taxon>
        <taxon>Viridiplantae</taxon>
        <taxon>Chlorophyta</taxon>
        <taxon>core chlorophytes</taxon>
        <taxon>Chlorophyceae</taxon>
        <taxon>CS clade</taxon>
        <taxon>Chlamydomonadales</taxon>
        <taxon>Chlamydomonadales incertae sedis</taxon>
        <taxon>Edaphochlamys</taxon>
    </lineage>
</organism>
<protein>
    <submittedName>
        <fullName evidence="2">Uncharacterized protein</fullName>
    </submittedName>
</protein>
<keyword evidence="3" id="KW-1185">Reference proteome</keyword>
<evidence type="ECO:0000313" key="2">
    <source>
        <dbReference type="EMBL" id="KAG2498246.1"/>
    </source>
</evidence>
<feature type="compositionally biased region" description="Low complexity" evidence="1">
    <location>
        <begin position="599"/>
        <end position="608"/>
    </location>
</feature>
<feature type="compositionally biased region" description="Pro residues" evidence="1">
    <location>
        <begin position="649"/>
        <end position="664"/>
    </location>
</feature>
<dbReference type="OrthoDB" id="536918at2759"/>
<dbReference type="EMBL" id="JAEHOE010000011">
    <property type="protein sequence ID" value="KAG2498246.1"/>
    <property type="molecule type" value="Genomic_DNA"/>
</dbReference>
<evidence type="ECO:0000256" key="1">
    <source>
        <dbReference type="SAM" id="MobiDB-lite"/>
    </source>
</evidence>
<proteinExistence type="predicted"/>
<sequence length="722" mass="73017">MASGTVLISYGEPGADGTPPPRAYFQLIEGKLHMPTIRDYFRLGNVALDGVVYPTDPDGFTFSTFTPNTAAKVTGDALPAGPRPTRILLIRTSEAVGEPEVPGGKRRVTTVEENLGLWTLPPPEAQPRSLAELSSALRSFLQIEAPSPWQFKYRYFAEVVPIASDSALGPAFDHFRKVCAQYSDDESAASQHCRLYLASPNAEMAPRDLIRARITGLLDAAAAHSIKQQDSPPRAPPSALHPAHSQPDGAAAAAAAAALFTNHPHSAAAAALAAAAAAAGYQLPYLPLQPDENGQDGGSGGADGEGDDDGDGEGFEPGPLGRLLSNAARQSGSESAGPGNGLGERGPFGGGGGGGGGGGSNGPPKKESKTRHADGRFKNEAQHTKKMSDMQRKISELFEGAISGMVEVQDHKKILCLACGHTCTAYSAYHTDCVRKHFLRHHESLLRERAVDVGRWRKEYEVSQKVKRQQQAQGQDASGGGLAGLLGLTSSGQLSHAGSGQVISLGGIPLLAAASGDLPLGLLQQLAAAQAQGQGGGVGVPLGTVSALLLQAQNINAEEAIAMQAGGLSGLLPTVSSGVGGGGGPAVLVSAFGGQSSFTQSSGSLDAPGPGPGPGAGSTSASAAAAAAVAAALAPMARMASGTVTTEMPLPPPPPPPPPPPLPPVQSVGEALLAEVAASGPPVGVGVPLPMSMSRAGSQAGAGLPSLASPPVVTTDMSQPSA</sequence>
<feature type="compositionally biased region" description="Basic and acidic residues" evidence="1">
    <location>
        <begin position="364"/>
        <end position="388"/>
    </location>
</feature>
<dbReference type="AlphaFoldDB" id="A0A835YCE9"/>
<reference evidence="2" key="1">
    <citation type="journal article" date="2020" name="bioRxiv">
        <title>Comparative genomics of Chlamydomonas.</title>
        <authorList>
            <person name="Craig R.J."/>
            <person name="Hasan A.R."/>
            <person name="Ness R.W."/>
            <person name="Keightley P.D."/>
        </authorList>
    </citation>
    <scope>NUCLEOTIDE SEQUENCE</scope>
    <source>
        <strain evidence="2">CCAP 11/70</strain>
    </source>
</reference>
<feature type="region of interest" description="Disordered" evidence="1">
    <location>
        <begin position="694"/>
        <end position="722"/>
    </location>
</feature>
<feature type="region of interest" description="Disordered" evidence="1">
    <location>
        <begin position="286"/>
        <end position="388"/>
    </location>
</feature>
<accession>A0A835YCE9</accession>
<feature type="compositionally biased region" description="Gly residues" evidence="1">
    <location>
        <begin position="338"/>
        <end position="361"/>
    </location>
</feature>
<feature type="region of interest" description="Disordered" evidence="1">
    <location>
        <begin position="644"/>
        <end position="666"/>
    </location>
</feature>
<evidence type="ECO:0000313" key="3">
    <source>
        <dbReference type="Proteomes" id="UP000612055"/>
    </source>
</evidence>
<dbReference type="Proteomes" id="UP000612055">
    <property type="component" value="Unassembled WGS sequence"/>
</dbReference>
<feature type="region of interest" description="Disordered" evidence="1">
    <location>
        <begin position="223"/>
        <end position="248"/>
    </location>
</feature>
<gene>
    <name evidence="2" type="ORF">HYH03_003996</name>
</gene>
<feature type="region of interest" description="Disordered" evidence="1">
    <location>
        <begin position="599"/>
        <end position="620"/>
    </location>
</feature>
<name>A0A835YCE9_9CHLO</name>
<comment type="caution">
    <text evidence="2">The sequence shown here is derived from an EMBL/GenBank/DDBJ whole genome shotgun (WGS) entry which is preliminary data.</text>
</comment>
<feature type="compositionally biased region" description="Acidic residues" evidence="1">
    <location>
        <begin position="304"/>
        <end position="314"/>
    </location>
</feature>